<evidence type="ECO:0000256" key="2">
    <source>
        <dbReference type="SAM" id="SignalP"/>
    </source>
</evidence>
<dbReference type="AlphaFoldDB" id="A0AAE3NC02"/>
<protein>
    <submittedName>
        <fullName evidence="3">Uncharacterized protein</fullName>
    </submittedName>
</protein>
<comment type="caution">
    <text evidence="3">The sequence shown here is derived from an EMBL/GenBank/DDBJ whole genome shotgun (WGS) entry which is preliminary data.</text>
</comment>
<feature type="compositionally biased region" description="Low complexity" evidence="1">
    <location>
        <begin position="27"/>
        <end position="58"/>
    </location>
</feature>
<evidence type="ECO:0000256" key="1">
    <source>
        <dbReference type="SAM" id="MobiDB-lite"/>
    </source>
</evidence>
<name>A0AAE3NC02_9BURK</name>
<evidence type="ECO:0000313" key="4">
    <source>
        <dbReference type="Proteomes" id="UP001212602"/>
    </source>
</evidence>
<feature type="chain" id="PRO_5042246927" evidence="2">
    <location>
        <begin position="23"/>
        <end position="158"/>
    </location>
</feature>
<organism evidence="3 4">
    <name type="scientific">Xenophilus arseniciresistens</name>
    <dbReference type="NCBI Taxonomy" id="1283306"/>
    <lineage>
        <taxon>Bacteria</taxon>
        <taxon>Pseudomonadati</taxon>
        <taxon>Pseudomonadota</taxon>
        <taxon>Betaproteobacteria</taxon>
        <taxon>Burkholderiales</taxon>
        <taxon>Comamonadaceae</taxon>
        <taxon>Xenophilus</taxon>
    </lineage>
</organism>
<feature type="region of interest" description="Disordered" evidence="1">
    <location>
        <begin position="27"/>
        <end position="60"/>
    </location>
</feature>
<feature type="signal peptide" evidence="2">
    <location>
        <begin position="1"/>
        <end position="22"/>
    </location>
</feature>
<keyword evidence="2" id="KW-0732">Signal</keyword>
<keyword evidence="4" id="KW-1185">Reference proteome</keyword>
<accession>A0AAE3NC02</accession>
<gene>
    <name evidence="3" type="ORF">PGB34_18405</name>
</gene>
<dbReference type="RefSeq" id="WP_271429561.1">
    <property type="nucleotide sequence ID" value="NZ_JAQIPB010000009.1"/>
</dbReference>
<evidence type="ECO:0000313" key="3">
    <source>
        <dbReference type="EMBL" id="MDA7418344.1"/>
    </source>
</evidence>
<sequence>MKAPVFFAALALAGAFTLPARADSLTASASSAGSSASSAGSASSDSISSSSNSSSGADKTAAIKDGDWRVTAVAPVPDQAGNKLRLSLEPQGIAQARPFTLDVPLKALGGQAPAVGDIVQSRQRVYGVQFTRAAAPEPFLLVLADSWDQQLRSRPVTP</sequence>
<dbReference type="Proteomes" id="UP001212602">
    <property type="component" value="Unassembled WGS sequence"/>
</dbReference>
<dbReference type="EMBL" id="JAQIPB010000009">
    <property type="protein sequence ID" value="MDA7418344.1"/>
    <property type="molecule type" value="Genomic_DNA"/>
</dbReference>
<proteinExistence type="predicted"/>
<reference evidence="3" key="1">
    <citation type="submission" date="2023-01" db="EMBL/GenBank/DDBJ databases">
        <title>Xenophilus mangrovi sp. nov., isolated from soil of Mangrove nature reserve.</title>
        <authorList>
            <person name="Xu S."/>
            <person name="Liu Z."/>
            <person name="Xu Y."/>
        </authorList>
    </citation>
    <scope>NUCLEOTIDE SEQUENCE</scope>
    <source>
        <strain evidence="3">YW8</strain>
    </source>
</reference>